<evidence type="ECO:0008006" key="13">
    <source>
        <dbReference type="Google" id="ProtNLM"/>
    </source>
</evidence>
<dbReference type="FunFam" id="4.10.320.30:FF:000001">
    <property type="entry name" value="Myelin transcription factor 1-like, a"/>
    <property type="match status" value="1"/>
</dbReference>
<dbReference type="GO" id="GO:0005634">
    <property type="term" value="C:nucleus"/>
    <property type="evidence" value="ECO:0007669"/>
    <property type="project" value="UniProtKB-SubCell"/>
</dbReference>
<keyword evidence="8" id="KW-0804">Transcription</keyword>
<evidence type="ECO:0000256" key="2">
    <source>
        <dbReference type="ARBA" id="ARBA00010194"/>
    </source>
</evidence>
<dbReference type="Pfam" id="PF01530">
    <property type="entry name" value="zf-C2HC"/>
    <property type="match status" value="1"/>
</dbReference>
<evidence type="ECO:0000256" key="6">
    <source>
        <dbReference type="ARBA" id="ARBA00022833"/>
    </source>
</evidence>
<keyword evidence="6" id="KW-0862">Zinc</keyword>
<feature type="compositionally biased region" description="Low complexity" evidence="10">
    <location>
        <begin position="269"/>
        <end position="289"/>
    </location>
</feature>
<keyword evidence="7" id="KW-0805">Transcription regulation</keyword>
<organism evidence="11 12">
    <name type="scientific">Tigriopus californicus</name>
    <name type="common">Marine copepod</name>
    <dbReference type="NCBI Taxonomy" id="6832"/>
    <lineage>
        <taxon>Eukaryota</taxon>
        <taxon>Metazoa</taxon>
        <taxon>Ecdysozoa</taxon>
        <taxon>Arthropoda</taxon>
        <taxon>Crustacea</taxon>
        <taxon>Multicrustacea</taxon>
        <taxon>Hexanauplia</taxon>
        <taxon>Copepoda</taxon>
        <taxon>Harpacticoida</taxon>
        <taxon>Harpacticidae</taxon>
        <taxon>Tigriopus</taxon>
    </lineage>
</organism>
<dbReference type="InterPro" id="IPR002515">
    <property type="entry name" value="Znf_C2H2C"/>
</dbReference>
<comment type="caution">
    <text evidence="11">The sequence shown here is derived from an EMBL/GenBank/DDBJ whole genome shotgun (WGS) entry which is preliminary data.</text>
</comment>
<dbReference type="GO" id="GO:0007399">
    <property type="term" value="P:nervous system development"/>
    <property type="evidence" value="ECO:0007669"/>
    <property type="project" value="UniProtKB-KW"/>
</dbReference>
<dbReference type="Proteomes" id="UP000318571">
    <property type="component" value="Chromosome 8"/>
</dbReference>
<comment type="subcellular location">
    <subcellularLocation>
        <location evidence="1">Nucleus</location>
    </subcellularLocation>
</comment>
<keyword evidence="3" id="KW-0479">Metal-binding</keyword>
<dbReference type="GO" id="GO:0000981">
    <property type="term" value="F:DNA-binding transcription factor activity, RNA polymerase II-specific"/>
    <property type="evidence" value="ECO:0007669"/>
    <property type="project" value="TreeGrafter"/>
</dbReference>
<feature type="region of interest" description="Disordered" evidence="10">
    <location>
        <begin position="1"/>
        <end position="83"/>
    </location>
</feature>
<dbReference type="SUPFAM" id="SSF103637">
    <property type="entry name" value="CCHHC domain"/>
    <property type="match status" value="1"/>
</dbReference>
<evidence type="ECO:0000256" key="4">
    <source>
        <dbReference type="ARBA" id="ARBA00022737"/>
    </source>
</evidence>
<feature type="region of interest" description="Disordered" evidence="10">
    <location>
        <begin position="453"/>
        <end position="476"/>
    </location>
</feature>
<name>A0A553N7H1_TIGCA</name>
<dbReference type="STRING" id="6832.A0A553N7H1"/>
<evidence type="ECO:0000256" key="10">
    <source>
        <dbReference type="SAM" id="MobiDB-lite"/>
    </source>
</evidence>
<evidence type="ECO:0000256" key="1">
    <source>
        <dbReference type="ARBA" id="ARBA00004123"/>
    </source>
</evidence>
<evidence type="ECO:0000256" key="7">
    <source>
        <dbReference type="ARBA" id="ARBA00023015"/>
    </source>
</evidence>
<evidence type="ECO:0000256" key="5">
    <source>
        <dbReference type="ARBA" id="ARBA00022771"/>
    </source>
</evidence>
<dbReference type="InterPro" id="IPR036060">
    <property type="entry name" value="Znf_C2H2C_sf"/>
</dbReference>
<keyword evidence="12" id="KW-1185">Reference proteome</keyword>
<dbReference type="PANTHER" id="PTHR10816:SF15">
    <property type="entry name" value="MYELIN TRANSCRIPTION FACTOR 1-LIKE PROTEIN"/>
    <property type="match status" value="1"/>
</dbReference>
<feature type="compositionally biased region" description="Polar residues" evidence="10">
    <location>
        <begin position="31"/>
        <end position="83"/>
    </location>
</feature>
<protein>
    <recommendedName>
        <fullName evidence="13">Myelin transcription factor 1 domain-containing protein</fullName>
    </recommendedName>
</protein>
<reference evidence="11 12" key="1">
    <citation type="journal article" date="2018" name="Nat. Ecol. Evol.">
        <title>Genomic signatures of mitonuclear coevolution across populations of Tigriopus californicus.</title>
        <authorList>
            <person name="Barreto F.S."/>
            <person name="Watson E.T."/>
            <person name="Lima T.G."/>
            <person name="Willett C.S."/>
            <person name="Edmands S."/>
            <person name="Li W."/>
            <person name="Burton R.S."/>
        </authorList>
    </citation>
    <scope>NUCLEOTIDE SEQUENCE [LARGE SCALE GENOMIC DNA]</scope>
    <source>
        <strain evidence="11 12">San Diego</strain>
    </source>
</reference>
<keyword evidence="5" id="KW-0863">Zinc-finger</keyword>
<feature type="compositionally biased region" description="Low complexity" evidence="10">
    <location>
        <begin position="462"/>
        <end position="476"/>
    </location>
</feature>
<dbReference type="EMBL" id="VCGU01000459">
    <property type="protein sequence ID" value="TRY61360.1"/>
    <property type="molecule type" value="Genomic_DNA"/>
</dbReference>
<feature type="region of interest" description="Disordered" evidence="10">
    <location>
        <begin position="561"/>
        <end position="615"/>
    </location>
</feature>
<evidence type="ECO:0000256" key="3">
    <source>
        <dbReference type="ARBA" id="ARBA00022723"/>
    </source>
</evidence>
<sequence>MALLSSLPDSVNSPCSKVYANSNANGSNSSTCMYNNQGKSDEYQPQGTGSNNSDSQTNHLPLKNKSSSVGMQDSFSDSGLKSKSMQNVKYDSTTGKMYEELGASASNNASNLLGPSSAVGASNVDLSRATADYLNYQSYQSYPYSQVSQVNYMGSFAATGYSTGSHQLNPYDSRSMYPYNTPGAFVPHSAINLSVKPNETSHVATATSLDLTMSEGNSYLSASTDTSYATNTLSTNNSLSGLSVKPSQSAAVPSPQILDLTRPILSGPNNHSSAYTSSSNTLSSSHSNSQAPSKEQTEPVDFSSGFSTATAFGRPGSSTDLSRFRTNAYSSFPSLAPTYNSLLQNGYSSTGYPSYNQTGYGCLNYANSSFSSTDAAAASAAASFGLPGMLGSAGASSTPSRSQTSYMPFGRINGRSKDGKELIQCPTPGCDGVGHITGNYATHRSASGCPIAARNKSRGLDPNGNPSLSSGSTSGGVLKYGSSNSPTITTSVANNTSSGFLSSSRMSSSVALGASMADFSTAVAAAAAAVSASAAAVSFGTSGQTPADLMNLNDDDISSLQKDSSLTGASGKLDGSSSGGGVGGGALLGNSTSRSARIDPTYMDTSDLSSSSYKESSASLSNFETRRYGATLGSSPASSSIGSAKFNTSSMFGSKTSLQGPPFENPIGMDRWLPGVQRRQTNFKPIPNQSEKYENLSHALDKVQNTEPMWTTLQWAI</sequence>
<feature type="region of interest" description="Disordered" evidence="10">
    <location>
        <begin position="261"/>
        <end position="306"/>
    </location>
</feature>
<evidence type="ECO:0000256" key="9">
    <source>
        <dbReference type="ARBA" id="ARBA00023242"/>
    </source>
</evidence>
<dbReference type="AlphaFoldDB" id="A0A553N7H1"/>
<dbReference type="PANTHER" id="PTHR10816">
    <property type="entry name" value="MYELIN TRANSCRIPTION FACTOR 1-RELATED"/>
    <property type="match status" value="1"/>
</dbReference>
<keyword evidence="4" id="KW-0677">Repeat</keyword>
<evidence type="ECO:0000313" key="12">
    <source>
        <dbReference type="Proteomes" id="UP000318571"/>
    </source>
</evidence>
<accession>A0A553N7H1</accession>
<dbReference type="PROSITE" id="PS51802">
    <property type="entry name" value="ZF_CCHHC"/>
    <property type="match status" value="1"/>
</dbReference>
<proteinExistence type="inferred from homology"/>
<dbReference type="GO" id="GO:0000978">
    <property type="term" value="F:RNA polymerase II cis-regulatory region sequence-specific DNA binding"/>
    <property type="evidence" value="ECO:0007669"/>
    <property type="project" value="TreeGrafter"/>
</dbReference>
<dbReference type="Gene3D" id="4.10.320.30">
    <property type="match status" value="1"/>
</dbReference>
<feature type="compositionally biased region" description="Low complexity" evidence="10">
    <location>
        <begin position="606"/>
        <end position="615"/>
    </location>
</feature>
<keyword evidence="9" id="KW-0539">Nucleus</keyword>
<gene>
    <name evidence="11" type="ORF">TCAL_06657</name>
</gene>
<evidence type="ECO:0000313" key="11">
    <source>
        <dbReference type="EMBL" id="TRY61360.1"/>
    </source>
</evidence>
<feature type="compositionally biased region" description="Low complexity" evidence="10">
    <location>
        <begin position="20"/>
        <end position="30"/>
    </location>
</feature>
<comment type="similarity">
    <text evidence="2">Belongs to the MYT1 family.</text>
</comment>
<evidence type="ECO:0000256" key="8">
    <source>
        <dbReference type="ARBA" id="ARBA00023163"/>
    </source>
</evidence>
<feature type="compositionally biased region" description="Gly residues" evidence="10">
    <location>
        <begin position="577"/>
        <end position="587"/>
    </location>
</feature>
<dbReference type="GO" id="GO:0008270">
    <property type="term" value="F:zinc ion binding"/>
    <property type="evidence" value="ECO:0007669"/>
    <property type="project" value="UniProtKB-KW"/>
</dbReference>